<dbReference type="GeneID" id="39983378"/>
<proteinExistence type="predicted"/>
<keyword evidence="2" id="KW-1185">Reference proteome</keyword>
<accession>A0A1X0P1M1</accession>
<name>A0A1X0P1M1_9TRYP</name>
<reference evidence="1 2" key="1">
    <citation type="submission" date="2017-03" db="EMBL/GenBank/DDBJ databases">
        <title>An alternative strategy for trypanosome survival in the mammalian bloodstream revealed through genome and transcriptome analysis of the ubiquitous bovine parasite Trypanosoma (Megatrypanum) theileri.</title>
        <authorList>
            <person name="Kelly S."/>
            <person name="Ivens A."/>
            <person name="Mott A."/>
            <person name="O'Neill E."/>
            <person name="Emms D."/>
            <person name="Macleod O."/>
            <person name="Voorheis P."/>
            <person name="Matthews J."/>
            <person name="Matthews K."/>
            <person name="Carrington M."/>
        </authorList>
    </citation>
    <scope>NUCLEOTIDE SEQUENCE [LARGE SCALE GENOMIC DNA]</scope>
    <source>
        <strain evidence="1">Edinburgh</strain>
    </source>
</reference>
<protein>
    <submittedName>
        <fullName evidence="1">Uncharacterized protein</fullName>
    </submittedName>
</protein>
<comment type="caution">
    <text evidence="1">The sequence shown here is derived from an EMBL/GenBank/DDBJ whole genome shotgun (WGS) entry which is preliminary data.</text>
</comment>
<evidence type="ECO:0000313" key="2">
    <source>
        <dbReference type="Proteomes" id="UP000192257"/>
    </source>
</evidence>
<dbReference type="EMBL" id="NBCO01000007">
    <property type="protein sequence ID" value="ORC90728.1"/>
    <property type="molecule type" value="Genomic_DNA"/>
</dbReference>
<gene>
    <name evidence="1" type="ORF">TM35_000071520</name>
</gene>
<dbReference type="AlphaFoldDB" id="A0A1X0P1M1"/>
<organism evidence="1 2">
    <name type="scientific">Trypanosoma theileri</name>
    <dbReference type="NCBI Taxonomy" id="67003"/>
    <lineage>
        <taxon>Eukaryota</taxon>
        <taxon>Discoba</taxon>
        <taxon>Euglenozoa</taxon>
        <taxon>Kinetoplastea</taxon>
        <taxon>Metakinetoplastina</taxon>
        <taxon>Trypanosomatida</taxon>
        <taxon>Trypanosomatidae</taxon>
        <taxon>Trypanosoma</taxon>
    </lineage>
</organism>
<dbReference type="Proteomes" id="UP000192257">
    <property type="component" value="Unassembled WGS sequence"/>
</dbReference>
<dbReference type="OrthoDB" id="239938at2759"/>
<dbReference type="VEuPathDB" id="TriTrypDB:TM35_000071520"/>
<evidence type="ECO:0000313" key="1">
    <source>
        <dbReference type="EMBL" id="ORC90728.1"/>
    </source>
</evidence>
<dbReference type="RefSeq" id="XP_028884794.1">
    <property type="nucleotide sequence ID" value="XM_029023598.1"/>
</dbReference>
<sequence>MERILMKEEGQSECNTRDAFTTALLRRAANNLGVQYTVGCTQRSNSAIVNDLEVVKDEIRSRERVFGVMDASLIPLFIRAGDLSSLCESSLGFYKKALDVLDENNAVANDSLRIGDVSVSGYADLGSRFFQHGEYVLARDAFRAAASICQEKVTSASAPFFKSHSDGCCDPEDVERLRGRLRESQKGALGRRVPSNPVREVGGNEGKLTGMRDVEELQRLVEYIFDPANEGDGSNIQYKC</sequence>